<gene>
    <name evidence="3" type="ORF">TSPI_10348</name>
</gene>
<dbReference type="Proteomes" id="UP001558632">
    <property type="component" value="Unassembled WGS sequence"/>
</dbReference>
<sequence length="2035" mass="234496">MTSLSNQLKRLAVPDSQIYKQKKRLVSLLFDSSDAAEIDREKIFAIGSDGFVQLKAIDKSFAEFEMHLFDESILDLERALLTKEANEKLDETIEAFLILLTPYLLLGAAQKCLEWLIRRFRIYEYNVPAVLRCALHYHESNTFVRLLQTLVIPKDDPLWNWLIPTQLTGQSIAKIPILLKLARKYKWNLASFTIVYNFYASLIGSVIYFNNHLTDEFLNQLYPYIIDGLKSNLDDYMLCSHMIICELATKVNLDSSFSGLLVSKMLSTMNVSTCSTALLTCIIVLYNQNVNEISKRAARIISKKEEQLKFIEHLAEWNKQTDISNFFDVFFKSLFLASIEDIVEKESSELVTNSMETINVIAQYYISNFDNNDEKFQRFSTAFHRSITILSSVYPIAFDMMVNRLQHRIKMSKECRAFCVGQERAFCNTLHQNKQNETSESMVQELEIPILEKFQDESSKVIKFLLRKCDKLFSIISPEKIISKLYQLMNHLPDEANLSKKRNLRNRIGIIMAKHFLHVEDKMKNMVTLWIFEIMFTDGAGKGKHVAQILNSDFTSELSREQPLEVNCSEMNSLWQCFLASLLHDCTCWNMRHLDALEEVSLFLNSALNDVEADSSCAMFLTFLLCHMVGQAKHKNLHETVQILIKLLENVWQRCFIAKKPDEMNMFSEIDFEHFLCEVPMQNRTLELDLAKFKHYGLRSVEMMWLVGIQLMDVKWDKSYMSGMLWWQDDDVAKFNAQLLVTLCKYAILARVDLDEVENGNRKQISNRMILPLLDKFVAEPAEICKLLIFIIDDETLEPLFINLCLQLEELLKNLDGDELQIIASHNSVVIPMLFVGMSADGLLQRQLICNTLKRLHQALTLKNRSHAYYYQFLDCINSDLPACILDSQYIQVSLAAFVDKELSDAVRRVRLKLLLNIVDILCKSAHYPPPTVVHKISTAMLMINEESLFQALGSLFNHLLCDAQQQQQSSLAEQNLKMELYVNSLCKIYRRETAVFLKSNTETFRALIQALRDERFTSIVASQITKSFFTKIDSNLRTILLDEMFALCSLKDDSASSSAIKIALLKLPISESYMLKRLEKCVELFFKNEHVVPVKRGRMESECPTDIEFSDQLLWERILMLMEVIFDNKNIPKRPPLARPLFQLLQCSLVHENCAQLQDGITQCLHLLRTIFDNSYKMKTDVNISDLDVETLVNCLRNFDLSGCHTSALLLLKSIAAFLKEKVIIRMIPVFSFVGSNLKRCDDYSSFQLMSSVIETIIPTIIKESPKDVVELENIILSIFRDFASSALFISPHRRVPILRNLVVITEKAMQNHVANSTSGYLWLLIALLLEFYVRRWPSMKILKERKHLTVSLNQLCQCLFAEFDPDVQLNCSLNLVSCFLAFTNGTTSPDQITDGASLKDALEKHSHLYEKVFDLRANSTKQLLHFKHELIEAVYNMFESTDLHGKLENLKKKEMDQLTDVFESLTAKFVTVLNSSDNFDLSTEFYNKYLKMINYRVHHCLKRISTLMPLSSSIEMIAKLLQREDIFVKVQSLEMLSEKMQELPDAPTSQKIEELEMLFKSLNGMVNFEKNDKTSVKLACASLSALRQMFAKVHSSAEFSHIMDKLLKALNCWTELDKELLIVVVSCLGDLVLAMGNQSIPYINLFMPKIMEILGSDRMSVKRFSIGLINSLTNITTSVLPFMAQHLPQLLKKICTSFPVDESGNEDLNFVKIRAALCCLEDRFKELNGRVLLPAIFEVLNDVDEEKCFWFIFSLLEKWIKTSTVQMINTHNFDDETVMQSLVSYSLKQTEADLNNFIKNIIDKATCENANEQLLLNVYRYGIALSMKLQDMFALFADWFLKPATELLDKLNANKVAHLPFVNEERADLMLRILITCISKACRPNRELQANYHNDGKLQFIAQSLVDQLDNIGLINYELRVEKCLIKCIIDVAQTINDETYWKKLHYNILLKTRHADKRVRHSVLVLLEKWYEMLNEQASGLIAESVPFLSELMEDESEEVEMQCKQLASALSKLYAYDDDDEPFAPKCYHIN</sequence>
<keyword evidence="4" id="KW-1185">Reference proteome</keyword>
<dbReference type="Pfam" id="PF12397">
    <property type="entry name" value="U3snoRNP10"/>
    <property type="match status" value="1"/>
</dbReference>
<comment type="subcellular location">
    <subcellularLocation>
        <location evidence="1">Nucleus</location>
        <location evidence="1">Nucleolus</location>
    </subcellularLocation>
</comment>
<reference evidence="3 4" key="1">
    <citation type="submission" date="2024-07" db="EMBL/GenBank/DDBJ databases">
        <title>Enhanced genomic and transcriptomic resources for Trichinella pseudospiralis and T. spiralis underpin the discovery of pronounced molecular differences between stages and species.</title>
        <authorList>
            <person name="Pasi K.K."/>
            <person name="La Rosa G."/>
            <person name="Gomez-Morales M.A."/>
            <person name="Tosini F."/>
            <person name="Sumanam S."/>
            <person name="Young N.D."/>
            <person name="Chang B.C."/>
            <person name="Robin G.B."/>
        </authorList>
    </citation>
    <scope>NUCLEOTIDE SEQUENCE [LARGE SCALE GENOMIC DNA]</scope>
    <source>
        <strain evidence="3">ISS534</strain>
    </source>
</reference>
<dbReference type="Gene3D" id="1.25.10.10">
    <property type="entry name" value="Leucine-rich Repeat Variant"/>
    <property type="match status" value="1"/>
</dbReference>
<keyword evidence="1" id="KW-0539">Nucleus</keyword>
<evidence type="ECO:0000313" key="4">
    <source>
        <dbReference type="Proteomes" id="UP001558632"/>
    </source>
</evidence>
<evidence type="ECO:0000256" key="1">
    <source>
        <dbReference type="RuleBase" id="RU367065"/>
    </source>
</evidence>
<keyword evidence="1" id="KW-0472">Membrane</keyword>
<dbReference type="InterPro" id="IPR011989">
    <property type="entry name" value="ARM-like"/>
</dbReference>
<keyword evidence="1" id="KW-0690">Ribosome biogenesis</keyword>
<feature type="domain" description="U3 small nucleolar RNA-associated protein 10 N-terminal" evidence="2">
    <location>
        <begin position="217"/>
        <end position="334"/>
    </location>
</feature>
<accession>A0ABR3KQP6</accession>
<evidence type="ECO:0000313" key="3">
    <source>
        <dbReference type="EMBL" id="KAL1241540.1"/>
    </source>
</evidence>
<organism evidence="3 4">
    <name type="scientific">Trichinella spiralis</name>
    <name type="common">Trichina worm</name>
    <dbReference type="NCBI Taxonomy" id="6334"/>
    <lineage>
        <taxon>Eukaryota</taxon>
        <taxon>Metazoa</taxon>
        <taxon>Ecdysozoa</taxon>
        <taxon>Nematoda</taxon>
        <taxon>Enoplea</taxon>
        <taxon>Dorylaimia</taxon>
        <taxon>Trichinellida</taxon>
        <taxon>Trichinellidae</taxon>
        <taxon>Trichinella</taxon>
    </lineage>
</organism>
<keyword evidence="1" id="KW-1133">Transmembrane helix</keyword>
<name>A0ABR3KQP6_TRISP</name>
<dbReference type="PANTHER" id="PTHR13457">
    <property type="entry name" value="BAP28"/>
    <property type="match status" value="1"/>
</dbReference>
<comment type="function">
    <text evidence="1">Involved in nucleolar processing of pre-18S ribosomal RNA.</text>
</comment>
<dbReference type="PANTHER" id="PTHR13457:SF1">
    <property type="entry name" value="HEAT REPEAT-CONTAINING PROTEIN 1"/>
    <property type="match status" value="1"/>
</dbReference>
<evidence type="ECO:0000259" key="2">
    <source>
        <dbReference type="Pfam" id="PF12397"/>
    </source>
</evidence>
<proteinExistence type="inferred from homology"/>
<dbReference type="EMBL" id="JBEUSY010000251">
    <property type="protein sequence ID" value="KAL1241540.1"/>
    <property type="molecule type" value="Genomic_DNA"/>
</dbReference>
<dbReference type="InterPro" id="IPR022125">
    <property type="entry name" value="U3snoRNP10_N"/>
</dbReference>
<dbReference type="SUPFAM" id="SSF48371">
    <property type="entry name" value="ARM repeat"/>
    <property type="match status" value="1"/>
</dbReference>
<keyword evidence="1" id="KW-0698">rRNA processing</keyword>
<comment type="caution">
    <text evidence="3">The sequence shown here is derived from an EMBL/GenBank/DDBJ whole genome shotgun (WGS) entry which is preliminary data.</text>
</comment>
<feature type="transmembrane region" description="Helical" evidence="1">
    <location>
        <begin position="189"/>
        <end position="209"/>
    </location>
</feature>
<dbReference type="InterPro" id="IPR040191">
    <property type="entry name" value="UTP10"/>
</dbReference>
<dbReference type="InterPro" id="IPR016024">
    <property type="entry name" value="ARM-type_fold"/>
</dbReference>
<protein>
    <recommendedName>
        <fullName evidence="1">HEAT repeat-containing protein 1</fullName>
    </recommendedName>
</protein>
<keyword evidence="1" id="KW-0812">Transmembrane</keyword>
<keyword evidence="1" id="KW-0687">Ribonucleoprotein</keyword>
<comment type="similarity">
    <text evidence="1">Belongs to the HEATR1/UTP10 family.</text>
</comment>